<dbReference type="STRING" id="157652.A0A371F4H9"/>
<keyword evidence="9" id="KW-0233">DNA recombination</keyword>
<evidence type="ECO:0000256" key="4">
    <source>
        <dbReference type="ARBA" id="ARBA00022801"/>
    </source>
</evidence>
<dbReference type="GO" id="GO:0015074">
    <property type="term" value="P:DNA integration"/>
    <property type="evidence" value="ECO:0007669"/>
    <property type="project" value="UniProtKB-KW"/>
</dbReference>
<sequence length="89" mass="10522">MIRDMPCLKESNKAYEGCLLGKQHRLMELVYNDMCGPMTTSSLNNNRYFILFIDDFSRMTWVYFLKEKSKVLEYSRSLKPLSRNKVGNI</sequence>
<dbReference type="GO" id="GO:0003964">
    <property type="term" value="F:RNA-directed DNA polymerase activity"/>
    <property type="evidence" value="ECO:0007669"/>
    <property type="project" value="UniProtKB-KW"/>
</dbReference>
<accession>A0A371F4H9</accession>
<evidence type="ECO:0000256" key="6">
    <source>
        <dbReference type="ARBA" id="ARBA00022908"/>
    </source>
</evidence>
<dbReference type="GO" id="GO:0016787">
    <property type="term" value="F:hydrolase activity"/>
    <property type="evidence" value="ECO:0007669"/>
    <property type="project" value="UniProtKB-KW"/>
</dbReference>
<dbReference type="OrthoDB" id="1194466at2759"/>
<evidence type="ECO:0000256" key="8">
    <source>
        <dbReference type="ARBA" id="ARBA00022932"/>
    </source>
</evidence>
<evidence type="ECO:0000313" key="11">
    <source>
        <dbReference type="Proteomes" id="UP000257109"/>
    </source>
</evidence>
<dbReference type="GO" id="GO:0006310">
    <property type="term" value="P:DNA recombination"/>
    <property type="evidence" value="ECO:0007669"/>
    <property type="project" value="UniProtKB-KW"/>
</dbReference>
<dbReference type="GO" id="GO:0003676">
    <property type="term" value="F:nucleic acid binding"/>
    <property type="evidence" value="ECO:0007669"/>
    <property type="project" value="InterPro"/>
</dbReference>
<organism evidence="10 11">
    <name type="scientific">Mucuna pruriens</name>
    <name type="common">Velvet bean</name>
    <name type="synonym">Dolichos pruriens</name>
    <dbReference type="NCBI Taxonomy" id="157652"/>
    <lineage>
        <taxon>Eukaryota</taxon>
        <taxon>Viridiplantae</taxon>
        <taxon>Streptophyta</taxon>
        <taxon>Embryophyta</taxon>
        <taxon>Tracheophyta</taxon>
        <taxon>Spermatophyta</taxon>
        <taxon>Magnoliopsida</taxon>
        <taxon>eudicotyledons</taxon>
        <taxon>Gunneridae</taxon>
        <taxon>Pentapetalae</taxon>
        <taxon>rosids</taxon>
        <taxon>fabids</taxon>
        <taxon>Fabales</taxon>
        <taxon>Fabaceae</taxon>
        <taxon>Papilionoideae</taxon>
        <taxon>50 kb inversion clade</taxon>
        <taxon>NPAAA clade</taxon>
        <taxon>indigoferoid/millettioid clade</taxon>
        <taxon>Phaseoleae</taxon>
        <taxon>Mucuna</taxon>
    </lineage>
</organism>
<dbReference type="GO" id="GO:0004519">
    <property type="term" value="F:endonuclease activity"/>
    <property type="evidence" value="ECO:0007669"/>
    <property type="project" value="UniProtKB-KW"/>
</dbReference>
<keyword evidence="3" id="KW-0255">Endonuclease</keyword>
<evidence type="ECO:0000256" key="2">
    <source>
        <dbReference type="ARBA" id="ARBA00022723"/>
    </source>
</evidence>
<dbReference type="PANTHER" id="PTHR42648">
    <property type="entry name" value="TRANSPOSASE, PUTATIVE-RELATED"/>
    <property type="match status" value="1"/>
</dbReference>
<dbReference type="Gene3D" id="3.30.420.10">
    <property type="entry name" value="Ribonuclease H-like superfamily/Ribonuclease H"/>
    <property type="match status" value="1"/>
</dbReference>
<keyword evidence="6" id="KW-0229">DNA integration</keyword>
<dbReference type="AlphaFoldDB" id="A0A371F4H9"/>
<evidence type="ECO:0000256" key="9">
    <source>
        <dbReference type="ARBA" id="ARBA00023172"/>
    </source>
</evidence>
<dbReference type="InterPro" id="IPR036397">
    <property type="entry name" value="RNaseH_sf"/>
</dbReference>
<name>A0A371F4H9_MUCPR</name>
<keyword evidence="1" id="KW-0540">Nuclease</keyword>
<keyword evidence="5" id="KW-0460">Magnesium</keyword>
<evidence type="ECO:0000256" key="3">
    <source>
        <dbReference type="ARBA" id="ARBA00022759"/>
    </source>
</evidence>
<keyword evidence="11" id="KW-1185">Reference proteome</keyword>
<keyword evidence="8" id="KW-0548">Nucleotidyltransferase</keyword>
<feature type="non-terminal residue" evidence="10">
    <location>
        <position position="1"/>
    </location>
</feature>
<evidence type="ECO:0000256" key="7">
    <source>
        <dbReference type="ARBA" id="ARBA00022918"/>
    </source>
</evidence>
<dbReference type="PANTHER" id="PTHR42648:SF11">
    <property type="entry name" value="TRANSPOSON TY4-P GAG-POL POLYPROTEIN"/>
    <property type="match status" value="1"/>
</dbReference>
<evidence type="ECO:0000256" key="1">
    <source>
        <dbReference type="ARBA" id="ARBA00022722"/>
    </source>
</evidence>
<dbReference type="InterPro" id="IPR012337">
    <property type="entry name" value="RNaseH-like_sf"/>
</dbReference>
<evidence type="ECO:0000313" key="10">
    <source>
        <dbReference type="EMBL" id="RDX73155.1"/>
    </source>
</evidence>
<keyword evidence="8" id="KW-0808">Transferase</keyword>
<keyword evidence="2" id="KW-0479">Metal-binding</keyword>
<comment type="caution">
    <text evidence="10">The sequence shown here is derived from an EMBL/GenBank/DDBJ whole genome shotgun (WGS) entry which is preliminary data.</text>
</comment>
<dbReference type="InterPro" id="IPR039537">
    <property type="entry name" value="Retrotran_Ty1/copia-like"/>
</dbReference>
<protein>
    <recommendedName>
        <fullName evidence="12">Integrase catalytic domain-containing protein</fullName>
    </recommendedName>
</protein>
<keyword evidence="8" id="KW-0239">DNA-directed DNA polymerase</keyword>
<dbReference type="GO" id="GO:0046872">
    <property type="term" value="F:metal ion binding"/>
    <property type="evidence" value="ECO:0007669"/>
    <property type="project" value="UniProtKB-KW"/>
</dbReference>
<dbReference type="Proteomes" id="UP000257109">
    <property type="component" value="Unassembled WGS sequence"/>
</dbReference>
<evidence type="ECO:0008006" key="12">
    <source>
        <dbReference type="Google" id="ProtNLM"/>
    </source>
</evidence>
<dbReference type="SUPFAM" id="SSF53098">
    <property type="entry name" value="Ribonuclease H-like"/>
    <property type="match status" value="1"/>
</dbReference>
<evidence type="ECO:0000256" key="5">
    <source>
        <dbReference type="ARBA" id="ARBA00022842"/>
    </source>
</evidence>
<dbReference type="EMBL" id="QJKJ01010627">
    <property type="protein sequence ID" value="RDX73155.1"/>
    <property type="molecule type" value="Genomic_DNA"/>
</dbReference>
<reference evidence="10" key="1">
    <citation type="submission" date="2018-05" db="EMBL/GenBank/DDBJ databases">
        <title>Draft genome of Mucuna pruriens seed.</title>
        <authorList>
            <person name="Nnadi N.E."/>
            <person name="Vos R."/>
            <person name="Hasami M.H."/>
            <person name="Devisetty U.K."/>
            <person name="Aguiy J.C."/>
        </authorList>
    </citation>
    <scope>NUCLEOTIDE SEQUENCE [LARGE SCALE GENOMIC DNA]</scope>
    <source>
        <strain evidence="10">JCA_2017</strain>
    </source>
</reference>
<gene>
    <name evidence="10" type="ORF">CR513_47279</name>
</gene>
<keyword evidence="4" id="KW-0378">Hydrolase</keyword>
<keyword evidence="7" id="KW-0695">RNA-directed DNA polymerase</keyword>
<dbReference type="GO" id="GO:0003887">
    <property type="term" value="F:DNA-directed DNA polymerase activity"/>
    <property type="evidence" value="ECO:0007669"/>
    <property type="project" value="UniProtKB-KW"/>
</dbReference>
<proteinExistence type="predicted"/>